<dbReference type="GO" id="GO:0006508">
    <property type="term" value="P:proteolysis"/>
    <property type="evidence" value="ECO:0007669"/>
    <property type="project" value="UniProtKB-KW"/>
</dbReference>
<evidence type="ECO:0000256" key="4">
    <source>
        <dbReference type="ARBA" id="ARBA00022519"/>
    </source>
</evidence>
<dbReference type="SUPFAM" id="SSF56601">
    <property type="entry name" value="beta-lactamase/transpeptidase-like"/>
    <property type="match status" value="1"/>
</dbReference>
<dbReference type="Gene3D" id="3.40.710.10">
    <property type="entry name" value="DD-peptidase/beta-lactamase superfamily"/>
    <property type="match status" value="1"/>
</dbReference>
<dbReference type="EC" id="3.4.16.4" evidence="17"/>
<keyword evidence="11 14" id="KW-0472">Membrane</keyword>
<accession>A0A5B8R9B0</accession>
<name>A0A5B8R9B0_9ZZZZ</name>
<evidence type="ECO:0000256" key="2">
    <source>
        <dbReference type="ARBA" id="ARBA00004236"/>
    </source>
</evidence>
<keyword evidence="7 17" id="KW-0378">Hydrolase</keyword>
<keyword evidence="9" id="KW-0573">Peptidoglycan synthesis</keyword>
<dbReference type="GO" id="GO:0008658">
    <property type="term" value="F:penicillin binding"/>
    <property type="evidence" value="ECO:0007669"/>
    <property type="project" value="InterPro"/>
</dbReference>
<reference evidence="17" key="1">
    <citation type="submission" date="2019-06" db="EMBL/GenBank/DDBJ databases">
        <authorList>
            <person name="Murdoch R.W."/>
            <person name="Fathepure B."/>
        </authorList>
    </citation>
    <scope>NUCLEOTIDE SEQUENCE</scope>
</reference>
<dbReference type="GO" id="GO:0071972">
    <property type="term" value="F:peptidoglycan L,D-transpeptidase activity"/>
    <property type="evidence" value="ECO:0007669"/>
    <property type="project" value="TreeGrafter"/>
</dbReference>
<keyword evidence="5" id="KW-0645">Protease</keyword>
<keyword evidence="10 14" id="KW-1133">Transmembrane helix</keyword>
<evidence type="ECO:0000256" key="3">
    <source>
        <dbReference type="ARBA" id="ARBA00022475"/>
    </source>
</evidence>
<evidence type="ECO:0000256" key="6">
    <source>
        <dbReference type="ARBA" id="ARBA00022692"/>
    </source>
</evidence>
<feature type="transmembrane region" description="Helical" evidence="14">
    <location>
        <begin position="20"/>
        <end position="40"/>
    </location>
</feature>
<evidence type="ECO:0000256" key="10">
    <source>
        <dbReference type="ARBA" id="ARBA00022989"/>
    </source>
</evidence>
<dbReference type="GO" id="GO:0005886">
    <property type="term" value="C:plasma membrane"/>
    <property type="evidence" value="ECO:0007669"/>
    <property type="project" value="UniProtKB-SubCell"/>
</dbReference>
<evidence type="ECO:0000313" key="17">
    <source>
        <dbReference type="EMBL" id="QEA03892.1"/>
    </source>
</evidence>
<dbReference type="InterPro" id="IPR017790">
    <property type="entry name" value="Penicillin-binding_protein_2"/>
</dbReference>
<dbReference type="SUPFAM" id="SSF56519">
    <property type="entry name" value="Penicillin binding protein dimerisation domain"/>
    <property type="match status" value="1"/>
</dbReference>
<dbReference type="GO" id="GO:0071555">
    <property type="term" value="P:cell wall organization"/>
    <property type="evidence" value="ECO:0007669"/>
    <property type="project" value="UniProtKB-KW"/>
</dbReference>
<dbReference type="HAMAP" id="MF_02081">
    <property type="entry name" value="MrdA_transpept"/>
    <property type="match status" value="1"/>
</dbReference>
<feature type="domain" description="Penicillin-binding protein dimerisation" evidence="16">
    <location>
        <begin position="63"/>
        <end position="233"/>
    </location>
</feature>
<sequence>MTVQQLQDPVRERRLVRSRLVVAALAVLAAVGVLAGRMWWLQVAGYQHYATLSQENRVRVVGVPPTRGLIYDRNGVLLAENVPTYRLVVTPEQVSNMDNLLTRIRKVVSLRPTDLERFHELRRQRPGFQEIPLKFDLTEKEVARLAVNRHRFPGVEVKAQLTRNYPLGSTAVHAVGYVGRINQQELSGLSAAEYSATSHIGKTGIERYYEKRLHGHVGVKRVETNAMGRTLRVLDRDPPVPGEDLQLSLDVRLQKVAEGALGEESGAIVAIDPQTGELLAMASTPTFDPNLFVNGISLEDYRSLQQGKDKPLFNRVLRGQYPPGSTIKPFMGLAGLETGTTTPEETVYDPGYYSIPGVDHRWRCWKRGGHGTVNMHDAIEESCDTYFYDLAYKMGINAMHDFLLPFGIGRSTGVDLSGELSGLMPSKEWKRRVKGKPWYHGETIIAGIGQGYMLATPLQLAYATATMANRGKRLRPHLLRSATGPDGKAVPVPDPHQRPPIQLDKPQRWETIIDAMHDVVQGPRGTARRVGRDAPYQFAGKTGTAQVFGIAKGEEYDAEELAKRLRDHALFISFAPLKDPKIAVAVVVENGGGGSSTAAPMARTVMDAWLLRLRQTAQGYGDE</sequence>
<evidence type="ECO:0000256" key="14">
    <source>
        <dbReference type="SAM" id="Phobius"/>
    </source>
</evidence>
<dbReference type="InterPro" id="IPR036138">
    <property type="entry name" value="PBP_dimer_sf"/>
</dbReference>
<dbReference type="Gene3D" id="3.90.1310.10">
    <property type="entry name" value="Penicillin-binding protein 2a (Domain 2)"/>
    <property type="match status" value="1"/>
</dbReference>
<evidence type="ECO:0000256" key="12">
    <source>
        <dbReference type="ARBA" id="ARBA00023316"/>
    </source>
</evidence>
<protein>
    <submittedName>
        <fullName evidence="17">Peptidoglycan D,D-transpeptidase MrdA</fullName>
        <ecNumber evidence="17">3.4.16.4</ecNumber>
    </submittedName>
</protein>
<proteinExistence type="inferred from homology"/>
<dbReference type="GO" id="GO:0009002">
    <property type="term" value="F:serine-type D-Ala-D-Ala carboxypeptidase activity"/>
    <property type="evidence" value="ECO:0007669"/>
    <property type="project" value="UniProtKB-EC"/>
</dbReference>
<dbReference type="Pfam" id="PF00905">
    <property type="entry name" value="Transpeptidase"/>
    <property type="match status" value="1"/>
</dbReference>
<gene>
    <name evidence="17" type="primary">mrdA</name>
    <name evidence="17" type="ORF">KBTEX_00192</name>
</gene>
<dbReference type="PANTHER" id="PTHR30627:SF2">
    <property type="entry name" value="PEPTIDOGLYCAN D,D-TRANSPEPTIDASE MRDA"/>
    <property type="match status" value="1"/>
</dbReference>
<dbReference type="InterPro" id="IPR050515">
    <property type="entry name" value="Beta-lactam/transpept"/>
</dbReference>
<evidence type="ECO:0000259" key="15">
    <source>
        <dbReference type="Pfam" id="PF00905"/>
    </source>
</evidence>
<dbReference type="PANTHER" id="PTHR30627">
    <property type="entry name" value="PEPTIDOGLYCAN D,D-TRANSPEPTIDASE"/>
    <property type="match status" value="1"/>
</dbReference>
<evidence type="ECO:0000256" key="8">
    <source>
        <dbReference type="ARBA" id="ARBA00022960"/>
    </source>
</evidence>
<evidence type="ECO:0000256" key="1">
    <source>
        <dbReference type="ARBA" id="ARBA00004167"/>
    </source>
</evidence>
<dbReference type="AlphaFoldDB" id="A0A5B8R9B0"/>
<keyword evidence="4" id="KW-0997">Cell inner membrane</keyword>
<dbReference type="Gene3D" id="3.30.1390.30">
    <property type="entry name" value="Penicillin-binding protein 2a, domain 3"/>
    <property type="match status" value="1"/>
</dbReference>
<evidence type="ECO:0000256" key="5">
    <source>
        <dbReference type="ARBA" id="ARBA00022670"/>
    </source>
</evidence>
<evidence type="ECO:0000256" key="11">
    <source>
        <dbReference type="ARBA" id="ARBA00023136"/>
    </source>
</evidence>
<dbReference type="EMBL" id="MN079077">
    <property type="protein sequence ID" value="QEA03892.1"/>
    <property type="molecule type" value="Genomic_DNA"/>
</dbReference>
<organism evidence="17">
    <name type="scientific">uncultured organism</name>
    <dbReference type="NCBI Taxonomy" id="155900"/>
    <lineage>
        <taxon>unclassified sequences</taxon>
        <taxon>environmental samples</taxon>
    </lineage>
</organism>
<comment type="subcellular location">
    <subcellularLocation>
        <location evidence="2">Cell membrane</location>
    </subcellularLocation>
    <subcellularLocation>
        <location evidence="1">Membrane</location>
        <topology evidence="1">Single-pass membrane protein</topology>
    </subcellularLocation>
</comment>
<evidence type="ECO:0000256" key="9">
    <source>
        <dbReference type="ARBA" id="ARBA00022984"/>
    </source>
</evidence>
<keyword evidence="6 14" id="KW-0812">Transmembrane</keyword>
<feature type="region of interest" description="Disordered" evidence="13">
    <location>
        <begin position="481"/>
        <end position="502"/>
    </location>
</feature>
<keyword evidence="17" id="KW-0121">Carboxypeptidase</keyword>
<evidence type="ECO:0000259" key="16">
    <source>
        <dbReference type="Pfam" id="PF03717"/>
    </source>
</evidence>
<dbReference type="Pfam" id="PF03717">
    <property type="entry name" value="PBP_dimer"/>
    <property type="match status" value="1"/>
</dbReference>
<dbReference type="InterPro" id="IPR005311">
    <property type="entry name" value="PBP_dimer"/>
</dbReference>
<dbReference type="InterPro" id="IPR001460">
    <property type="entry name" value="PCN-bd_Tpept"/>
</dbReference>
<evidence type="ECO:0000256" key="7">
    <source>
        <dbReference type="ARBA" id="ARBA00022801"/>
    </source>
</evidence>
<dbReference type="InterPro" id="IPR012338">
    <property type="entry name" value="Beta-lactam/transpept-like"/>
</dbReference>
<keyword evidence="3" id="KW-1003">Cell membrane</keyword>
<keyword evidence="8" id="KW-0133">Cell shape</keyword>
<feature type="domain" description="Penicillin-binding protein transpeptidase" evidence="15">
    <location>
        <begin position="266"/>
        <end position="607"/>
    </location>
</feature>
<evidence type="ECO:0000256" key="13">
    <source>
        <dbReference type="SAM" id="MobiDB-lite"/>
    </source>
</evidence>
<dbReference type="NCBIfam" id="TIGR03423">
    <property type="entry name" value="pbp2_mrdA"/>
    <property type="match status" value="1"/>
</dbReference>
<keyword evidence="12" id="KW-0961">Cell wall biogenesis/degradation</keyword>
<dbReference type="FunFam" id="3.40.710.10:FF:000024">
    <property type="entry name" value="Penicillin-binding protein 2"/>
    <property type="match status" value="1"/>
</dbReference>